<feature type="transmembrane region" description="Helical" evidence="9">
    <location>
        <begin position="163"/>
        <end position="181"/>
    </location>
</feature>
<dbReference type="NCBIfam" id="TIGR00380">
    <property type="entry name" value="cobal_cbiB"/>
    <property type="match status" value="1"/>
</dbReference>
<dbReference type="EMBL" id="DVFT01000122">
    <property type="protein sequence ID" value="HIQ96507.1"/>
    <property type="molecule type" value="Genomic_DNA"/>
</dbReference>
<evidence type="ECO:0000256" key="2">
    <source>
        <dbReference type="ARBA" id="ARBA00004953"/>
    </source>
</evidence>
<dbReference type="HAMAP" id="MF_00024">
    <property type="entry name" value="CobD_CbiB"/>
    <property type="match status" value="1"/>
</dbReference>
<comment type="subcellular location">
    <subcellularLocation>
        <location evidence="1 9">Cell membrane</location>
        <topology evidence="1 9">Multi-pass membrane protein</topology>
    </subcellularLocation>
</comment>
<keyword evidence="4 9" id="KW-1003">Cell membrane</keyword>
<evidence type="ECO:0000256" key="9">
    <source>
        <dbReference type="HAMAP-Rule" id="MF_00024"/>
    </source>
</evidence>
<feature type="transmembrane region" description="Helical" evidence="9">
    <location>
        <begin position="58"/>
        <end position="83"/>
    </location>
</feature>
<dbReference type="GO" id="GO:0015420">
    <property type="term" value="F:ABC-type vitamin B12 transporter activity"/>
    <property type="evidence" value="ECO:0007669"/>
    <property type="project" value="UniProtKB-UniRule"/>
</dbReference>
<dbReference type="AlphaFoldDB" id="A0A9D0ZVQ0"/>
<comment type="pathway">
    <text evidence="2 9">Cofactor biosynthesis; adenosylcobalamin biosynthesis.</text>
</comment>
<feature type="transmembrane region" description="Helical" evidence="9">
    <location>
        <begin position="303"/>
        <end position="323"/>
    </location>
</feature>
<keyword evidence="7 9" id="KW-1133">Transmembrane helix</keyword>
<evidence type="ECO:0000256" key="7">
    <source>
        <dbReference type="ARBA" id="ARBA00022989"/>
    </source>
</evidence>
<evidence type="ECO:0000256" key="4">
    <source>
        <dbReference type="ARBA" id="ARBA00022475"/>
    </source>
</evidence>
<evidence type="ECO:0000256" key="5">
    <source>
        <dbReference type="ARBA" id="ARBA00022573"/>
    </source>
</evidence>
<dbReference type="Proteomes" id="UP000886886">
    <property type="component" value="Unassembled WGS sequence"/>
</dbReference>
<keyword evidence="5 9" id="KW-0169">Cobalamin biosynthesis</keyword>
<evidence type="ECO:0000256" key="1">
    <source>
        <dbReference type="ARBA" id="ARBA00004651"/>
    </source>
</evidence>
<reference evidence="10" key="1">
    <citation type="submission" date="2020-10" db="EMBL/GenBank/DDBJ databases">
        <authorList>
            <person name="Gilroy R."/>
        </authorList>
    </citation>
    <scope>NUCLEOTIDE SEQUENCE</scope>
    <source>
        <strain evidence="10">ChiSjej3B21-11622</strain>
    </source>
</reference>
<evidence type="ECO:0000256" key="8">
    <source>
        <dbReference type="ARBA" id="ARBA00023136"/>
    </source>
</evidence>
<evidence type="ECO:0000256" key="6">
    <source>
        <dbReference type="ARBA" id="ARBA00022692"/>
    </source>
</evidence>
<reference evidence="10" key="2">
    <citation type="journal article" date="2021" name="PeerJ">
        <title>Extensive microbial diversity within the chicken gut microbiome revealed by metagenomics and culture.</title>
        <authorList>
            <person name="Gilroy R."/>
            <person name="Ravi A."/>
            <person name="Getino M."/>
            <person name="Pursley I."/>
            <person name="Horton D.L."/>
            <person name="Alikhan N.F."/>
            <person name="Baker D."/>
            <person name="Gharbi K."/>
            <person name="Hall N."/>
            <person name="Watson M."/>
            <person name="Adriaenssens E.M."/>
            <person name="Foster-Nyarko E."/>
            <person name="Jarju S."/>
            <person name="Secka A."/>
            <person name="Antonio M."/>
            <person name="Oren A."/>
            <person name="Chaudhuri R.R."/>
            <person name="La Ragione R."/>
            <person name="Hildebrand F."/>
            <person name="Pallen M.J."/>
        </authorList>
    </citation>
    <scope>NUCLEOTIDE SEQUENCE</scope>
    <source>
        <strain evidence="10">ChiSjej3B21-11622</strain>
    </source>
</reference>
<keyword evidence="8 9" id="KW-0472">Membrane</keyword>
<comment type="caution">
    <text evidence="10">The sequence shown here is derived from an EMBL/GenBank/DDBJ whole genome shotgun (WGS) entry which is preliminary data.</text>
</comment>
<dbReference type="GO" id="GO:0009236">
    <property type="term" value="P:cobalamin biosynthetic process"/>
    <property type="evidence" value="ECO:0007669"/>
    <property type="project" value="UniProtKB-UniRule"/>
</dbReference>
<protein>
    <recommendedName>
        <fullName evidence="9">Cobalamin biosynthesis protein CobD</fullName>
    </recommendedName>
</protein>
<sequence length="328" mass="36400">MMEWMKLSLLALLLGFLLDLVIGDPHILYHPVRLVGHLISGTEKAVRKVFPKSPKGELLGGTVTALFVMAVTTAVPALLIYLAGRWCVEARLILETLMCYWLLATKSLKDESMKVYRELKKGDLPSARKAVSMIVGRDTQNLSEEGVAKAAVETVAENTSDGIIAPMLFMALGGAVFGWFYKSINTMDSMIGYKNDRYLYFGRFAAKLDDVVNFIPSRLSALLMIAATAFTGLDMREAVRIFLRDRKNHASPNSAQTEAVMAGALRVQLAGDAWYFGKLYKKPTIGDRGRSVEPEDIRRANRLLYGTAILSLAVFALVKWAVICLWRI</sequence>
<organism evidence="10 11">
    <name type="scientific">Candidatus Limivivens merdigallinarum</name>
    <dbReference type="NCBI Taxonomy" id="2840859"/>
    <lineage>
        <taxon>Bacteria</taxon>
        <taxon>Bacillati</taxon>
        <taxon>Bacillota</taxon>
        <taxon>Clostridia</taxon>
        <taxon>Lachnospirales</taxon>
        <taxon>Lachnospiraceae</taxon>
        <taxon>Lachnospiraceae incertae sedis</taxon>
        <taxon>Candidatus Limivivens</taxon>
    </lineage>
</organism>
<comment type="caution">
    <text evidence="9">Lacks conserved residue(s) required for the propagation of feature annotation.</text>
</comment>
<dbReference type="GO" id="GO:0048472">
    <property type="term" value="F:threonine-phosphate decarboxylase activity"/>
    <property type="evidence" value="ECO:0007669"/>
    <property type="project" value="InterPro"/>
</dbReference>
<name>A0A9D0ZVQ0_9FIRM</name>
<gene>
    <name evidence="9 10" type="primary">cobD</name>
    <name evidence="10" type="ORF">IAB26_08090</name>
</gene>
<feature type="transmembrane region" description="Helical" evidence="9">
    <location>
        <begin position="90"/>
        <end position="108"/>
    </location>
</feature>
<comment type="similarity">
    <text evidence="3 9">Belongs to the CobD/CbiB family.</text>
</comment>
<accession>A0A9D0ZVQ0</accession>
<dbReference type="InterPro" id="IPR004485">
    <property type="entry name" value="Cobalamin_biosynth_CobD/CbiB"/>
</dbReference>
<dbReference type="Pfam" id="PF03186">
    <property type="entry name" value="CobD_Cbib"/>
    <property type="match status" value="1"/>
</dbReference>
<dbReference type="PANTHER" id="PTHR34308">
    <property type="entry name" value="COBALAMIN BIOSYNTHESIS PROTEIN CBIB"/>
    <property type="match status" value="1"/>
</dbReference>
<proteinExistence type="inferred from homology"/>
<keyword evidence="6 9" id="KW-0812">Transmembrane</keyword>
<dbReference type="GO" id="GO:0005886">
    <property type="term" value="C:plasma membrane"/>
    <property type="evidence" value="ECO:0007669"/>
    <property type="project" value="UniProtKB-SubCell"/>
</dbReference>
<evidence type="ECO:0000313" key="10">
    <source>
        <dbReference type="EMBL" id="HIQ96507.1"/>
    </source>
</evidence>
<comment type="function">
    <text evidence="9">Converts cobyric acid to cobinamide by the addition of aminopropanol on the F carboxylic group.</text>
</comment>
<dbReference type="PANTHER" id="PTHR34308:SF1">
    <property type="entry name" value="COBALAMIN BIOSYNTHESIS PROTEIN CBIB"/>
    <property type="match status" value="1"/>
</dbReference>
<evidence type="ECO:0000256" key="3">
    <source>
        <dbReference type="ARBA" id="ARBA00006263"/>
    </source>
</evidence>
<evidence type="ECO:0000313" key="11">
    <source>
        <dbReference type="Proteomes" id="UP000886886"/>
    </source>
</evidence>